<evidence type="ECO:0000313" key="4">
    <source>
        <dbReference type="Proteomes" id="UP000196594"/>
    </source>
</evidence>
<keyword evidence="1" id="KW-0812">Transmembrane</keyword>
<dbReference type="RefSeq" id="WP_087618595.1">
    <property type="nucleotide sequence ID" value="NZ_JAFBEY010000017.1"/>
</dbReference>
<feature type="transmembrane region" description="Helical" evidence="1">
    <location>
        <begin position="12"/>
        <end position="30"/>
    </location>
</feature>
<dbReference type="PANTHER" id="PTHR34351:SF2">
    <property type="entry name" value="DUF58 DOMAIN-CONTAINING PROTEIN"/>
    <property type="match status" value="1"/>
</dbReference>
<organism evidence="3 4">
    <name type="scientific">Solibacillus kalamii</name>
    <dbReference type="NCBI Taxonomy" id="1748298"/>
    <lineage>
        <taxon>Bacteria</taxon>
        <taxon>Bacillati</taxon>
        <taxon>Bacillota</taxon>
        <taxon>Bacilli</taxon>
        <taxon>Bacillales</taxon>
        <taxon>Caryophanaceae</taxon>
        <taxon>Solibacillus</taxon>
    </lineage>
</organism>
<protein>
    <submittedName>
        <fullName evidence="3">DUF58 domain-containing protein</fullName>
    </submittedName>
</protein>
<evidence type="ECO:0000256" key="1">
    <source>
        <dbReference type="SAM" id="Phobius"/>
    </source>
</evidence>
<feature type="domain" description="DUF58" evidence="2">
    <location>
        <begin position="207"/>
        <end position="366"/>
    </location>
</feature>
<accession>A0ABX3ZCS3</accession>
<name>A0ABX3ZCS3_9BACL</name>
<gene>
    <name evidence="3" type="ORF">CBM15_18430</name>
</gene>
<evidence type="ECO:0000259" key="2">
    <source>
        <dbReference type="Pfam" id="PF01882"/>
    </source>
</evidence>
<comment type="caution">
    <text evidence="3">The sequence shown here is derived from an EMBL/GenBank/DDBJ whole genome shotgun (WGS) entry which is preliminary data.</text>
</comment>
<dbReference type="EMBL" id="NHNT01000018">
    <property type="protein sequence ID" value="OUZ37375.1"/>
    <property type="molecule type" value="Genomic_DNA"/>
</dbReference>
<dbReference type="PANTHER" id="PTHR34351">
    <property type="entry name" value="SLR1927 PROTEIN-RELATED"/>
    <property type="match status" value="1"/>
</dbReference>
<sequence>MKGIKQFLKHGGRLITVVSLLIITYCYAMFQGGFVSWFVFFTILPFLVYSILLAIIPIRFKEISRTLSKERVERGSNVQVTVTFRNTSWFPFVFMMVRELPMREEHFEKPNGNVTKLFLVGWKREFKWTYELKELKRGEHHFRGLLFTCTDFFGWTIRNVVMNHPQLFLVYPKVSDVKLLPIGMQYDQGTSQSRYSLIKDTTVATGVREYVPGDRFSWIHWKSFAKNGELRTKEFEDQKSQNTFVLIDRAVQKNFDDVVDYTASYINKIVKKQGDVSFLSVGVDRYFTPVIKTGKQYETVLQHLATVVPDAQFGVERLLFEEQKMMSRSVVVIITGEMTPELQEVLNAGTKYARKIICFVVSDQKDPVQHISQNNEVHYVGMDELQRTYSEVKHA</sequence>
<proteinExistence type="predicted"/>
<feature type="transmembrane region" description="Helical" evidence="1">
    <location>
        <begin position="36"/>
        <end position="58"/>
    </location>
</feature>
<keyword evidence="1" id="KW-0472">Membrane</keyword>
<keyword evidence="4" id="KW-1185">Reference proteome</keyword>
<evidence type="ECO:0000313" key="3">
    <source>
        <dbReference type="EMBL" id="OUZ37375.1"/>
    </source>
</evidence>
<dbReference type="Proteomes" id="UP000196594">
    <property type="component" value="Unassembled WGS sequence"/>
</dbReference>
<dbReference type="InterPro" id="IPR002881">
    <property type="entry name" value="DUF58"/>
</dbReference>
<dbReference type="Pfam" id="PF01882">
    <property type="entry name" value="DUF58"/>
    <property type="match status" value="1"/>
</dbReference>
<keyword evidence="1" id="KW-1133">Transmembrane helix</keyword>
<reference evidence="3 4" key="1">
    <citation type="journal article" date="2017" name="Int. J. Syst. Evol. Microbiol.">
        <title>Solibacillus kalamii sp. nov., isolated from a high-efficiency particulate arrestance filter system used in the International Space Station.</title>
        <authorList>
            <person name="Checinska Sielaff A."/>
            <person name="Kumar R.M."/>
            <person name="Pal D."/>
            <person name="Mayilraj S."/>
            <person name="Venkateswaran K."/>
        </authorList>
    </citation>
    <scope>NUCLEOTIDE SEQUENCE [LARGE SCALE GENOMIC DNA]</scope>
    <source>
        <strain evidence="3 4">ISSFR-015</strain>
    </source>
</reference>